<proteinExistence type="predicted"/>
<comment type="caution">
    <text evidence="1">The sequence shown here is derived from an EMBL/GenBank/DDBJ whole genome shotgun (WGS) entry which is preliminary data.</text>
</comment>
<reference evidence="1 2" key="1">
    <citation type="submission" date="2019-05" db="EMBL/GenBank/DDBJ databases">
        <authorList>
            <person name="Pankratov T."/>
            <person name="Grouzdev D."/>
        </authorList>
    </citation>
    <scope>NUCLEOTIDE SEQUENCE [LARGE SCALE GENOMIC DNA]</scope>
    <source>
        <strain evidence="1 2">KEBCLARHB70R</strain>
    </source>
</reference>
<dbReference type="PIRSF" id="PIRSF031796">
    <property type="entry name" value="UPC031796"/>
    <property type="match status" value="1"/>
</dbReference>
<dbReference type="Proteomes" id="UP000305654">
    <property type="component" value="Unassembled WGS sequence"/>
</dbReference>
<dbReference type="AlphaFoldDB" id="A0A5R9JGD1"/>
<name>A0A5R9JGD1_9PROT</name>
<dbReference type="InterPro" id="IPR009394">
    <property type="entry name" value="MmcB-like"/>
</dbReference>
<gene>
    <name evidence="1" type="ORF">FE263_08090</name>
</gene>
<accession>A0A5R9JGD1</accession>
<keyword evidence="2" id="KW-1185">Reference proteome</keyword>
<dbReference type="EMBL" id="VCDI01000002">
    <property type="protein sequence ID" value="TLU73348.1"/>
    <property type="molecule type" value="Genomic_DNA"/>
</dbReference>
<dbReference type="RefSeq" id="WP_138325428.1">
    <property type="nucleotide sequence ID" value="NZ_VCDI01000002.1"/>
</dbReference>
<dbReference type="OrthoDB" id="5194526at2"/>
<evidence type="ECO:0000313" key="2">
    <source>
        <dbReference type="Proteomes" id="UP000305654"/>
    </source>
</evidence>
<dbReference type="Pfam" id="PF06319">
    <property type="entry name" value="MmcB-like"/>
    <property type="match status" value="1"/>
</dbReference>
<sequence length="166" mass="18149">MQISLPENSLAIRRAAARLCGQLGWVPLHEVPLPNGRRADILALRPDGGFACIEVKSGPRDFLTDGKWQDYRAYSDALYFAVDEQFPQTLLPHDTGLVVACVGPHCAPGSMIAQDAEILREAPAHLLAPARRRALMQRFATIAAQRLAMIEDPAITASLRAALRVE</sequence>
<evidence type="ECO:0000313" key="1">
    <source>
        <dbReference type="EMBL" id="TLU73348.1"/>
    </source>
</evidence>
<organism evidence="1 2">
    <name type="scientific">Lichenicoccus roseus</name>
    <dbReference type="NCBI Taxonomy" id="2683649"/>
    <lineage>
        <taxon>Bacteria</taxon>
        <taxon>Pseudomonadati</taxon>
        <taxon>Pseudomonadota</taxon>
        <taxon>Alphaproteobacteria</taxon>
        <taxon>Acetobacterales</taxon>
        <taxon>Acetobacteraceae</taxon>
        <taxon>Lichenicoccus</taxon>
    </lineage>
</organism>
<protein>
    <submittedName>
        <fullName evidence="1">MmcB family DNA repair protein</fullName>
    </submittedName>
</protein>